<proteinExistence type="predicted"/>
<accession>A0A0E9QKS7</accession>
<dbReference type="EMBL" id="GBXM01091874">
    <property type="protein sequence ID" value="JAH16703.1"/>
    <property type="molecule type" value="Transcribed_RNA"/>
</dbReference>
<evidence type="ECO:0000313" key="1">
    <source>
        <dbReference type="EMBL" id="JAH16703.1"/>
    </source>
</evidence>
<protein>
    <submittedName>
        <fullName evidence="1">Uncharacterized protein</fullName>
    </submittedName>
</protein>
<reference evidence="1" key="2">
    <citation type="journal article" date="2015" name="Fish Shellfish Immunol.">
        <title>Early steps in the European eel (Anguilla anguilla)-Vibrio vulnificus interaction in the gills: Role of the RtxA13 toxin.</title>
        <authorList>
            <person name="Callol A."/>
            <person name="Pajuelo D."/>
            <person name="Ebbesson L."/>
            <person name="Teles M."/>
            <person name="MacKenzie S."/>
            <person name="Amaro C."/>
        </authorList>
    </citation>
    <scope>NUCLEOTIDE SEQUENCE</scope>
</reference>
<reference evidence="1" key="1">
    <citation type="submission" date="2014-11" db="EMBL/GenBank/DDBJ databases">
        <authorList>
            <person name="Amaro Gonzalez C."/>
        </authorList>
    </citation>
    <scope>NUCLEOTIDE SEQUENCE</scope>
</reference>
<organism evidence="1">
    <name type="scientific">Anguilla anguilla</name>
    <name type="common">European freshwater eel</name>
    <name type="synonym">Muraena anguilla</name>
    <dbReference type="NCBI Taxonomy" id="7936"/>
    <lineage>
        <taxon>Eukaryota</taxon>
        <taxon>Metazoa</taxon>
        <taxon>Chordata</taxon>
        <taxon>Craniata</taxon>
        <taxon>Vertebrata</taxon>
        <taxon>Euteleostomi</taxon>
        <taxon>Actinopterygii</taxon>
        <taxon>Neopterygii</taxon>
        <taxon>Teleostei</taxon>
        <taxon>Anguilliformes</taxon>
        <taxon>Anguillidae</taxon>
        <taxon>Anguilla</taxon>
    </lineage>
</organism>
<name>A0A0E9QKS7_ANGAN</name>
<dbReference type="AlphaFoldDB" id="A0A0E9QKS7"/>
<sequence>MHHSAHYVRALPSADAGPIREILTRGVTPVISQTN</sequence>